<gene>
    <name evidence="2" type="ORF">K5P26_11295</name>
</gene>
<dbReference type="EMBL" id="JAILXK010000002">
    <property type="protein sequence ID" value="MBY4637722.1"/>
    <property type="molecule type" value="Genomic_DNA"/>
</dbReference>
<dbReference type="Proteomes" id="UP001166571">
    <property type="component" value="Unassembled WGS sequence"/>
</dbReference>
<accession>A0ABS7MFA5</accession>
<sequence>MAAALLAASAGLVLWRVFPTLDQPAARPGAAGDVDLFEEWRRGKAAPEVAAIEAYFDREGVGDVLPLADLLRSDARWRRCKTAEPFAVPARAQWAAMVPTLRYVRDQVVPVVGPVRVLSGYRDPAANACFQGAKASRHLRFAALDLQPTKRSSRADLIAILCPLHARTGPRFGVGLGIYKVTRFHIDTAGYRRWGDDYRGASSPCNGDPAQS</sequence>
<dbReference type="SUPFAM" id="SSF55166">
    <property type="entry name" value="Hedgehog/DD-peptidase"/>
    <property type="match status" value="1"/>
</dbReference>
<feature type="domain" description="Peptidase M15A C-terminal" evidence="1">
    <location>
        <begin position="101"/>
        <end position="161"/>
    </location>
</feature>
<dbReference type="InterPro" id="IPR013230">
    <property type="entry name" value="Peptidase_M15A_C"/>
</dbReference>
<evidence type="ECO:0000259" key="1">
    <source>
        <dbReference type="Pfam" id="PF08291"/>
    </source>
</evidence>
<dbReference type="Pfam" id="PF08291">
    <property type="entry name" value="Peptidase_M15_3"/>
    <property type="match status" value="1"/>
</dbReference>
<reference evidence="2" key="1">
    <citation type="submission" date="2021-08" db="EMBL/GenBank/DDBJ databases">
        <title>Sphingopyxis panaciterrulae sp. nov., isolated from the surface water of the Yellow Sea.</title>
        <authorList>
            <person name="Gao Z."/>
            <person name="Zhang D."/>
            <person name="Zhang A."/>
        </authorList>
    </citation>
    <scope>NUCLEOTIDE SEQUENCE</scope>
    <source>
        <strain evidence="2">XHP0097</strain>
    </source>
</reference>
<evidence type="ECO:0000313" key="2">
    <source>
        <dbReference type="EMBL" id="MBY4637722.1"/>
    </source>
</evidence>
<evidence type="ECO:0000313" key="3">
    <source>
        <dbReference type="Proteomes" id="UP001166571"/>
    </source>
</evidence>
<protein>
    <recommendedName>
        <fullName evidence="1">Peptidase M15A C-terminal domain-containing protein</fullName>
    </recommendedName>
</protein>
<dbReference type="RefSeq" id="WP_222136921.1">
    <property type="nucleotide sequence ID" value="NZ_JAILXK010000002.1"/>
</dbReference>
<proteinExistence type="predicted"/>
<comment type="caution">
    <text evidence="2">The sequence shown here is derived from an EMBL/GenBank/DDBJ whole genome shotgun (WGS) entry which is preliminary data.</text>
</comment>
<name>A0ABS7MFA5_9SPHN</name>
<dbReference type="InterPro" id="IPR009045">
    <property type="entry name" value="Zn_M74/Hedgehog-like"/>
</dbReference>
<keyword evidence="3" id="KW-1185">Reference proteome</keyword>
<dbReference type="Gene3D" id="3.30.1380.10">
    <property type="match status" value="1"/>
</dbReference>
<organism evidence="2 3">
    <name type="scientific">Sphingopyxis jiangsuensis</name>
    <dbReference type="NCBI Taxonomy" id="2871171"/>
    <lineage>
        <taxon>Bacteria</taxon>
        <taxon>Pseudomonadati</taxon>
        <taxon>Pseudomonadota</taxon>
        <taxon>Alphaproteobacteria</taxon>
        <taxon>Sphingomonadales</taxon>
        <taxon>Sphingomonadaceae</taxon>
        <taxon>Sphingopyxis</taxon>
    </lineage>
</organism>